<dbReference type="InterPro" id="IPR056823">
    <property type="entry name" value="TEN-like_YD-shell"/>
</dbReference>
<dbReference type="Gene3D" id="2.180.10.10">
    <property type="entry name" value="RHS repeat-associated core"/>
    <property type="match status" value="2"/>
</dbReference>
<dbReference type="InterPro" id="IPR006530">
    <property type="entry name" value="YD"/>
</dbReference>
<dbReference type="InterPro" id="IPR031325">
    <property type="entry name" value="RHS_repeat"/>
</dbReference>
<proteinExistence type="predicted"/>
<dbReference type="NCBIfam" id="TIGR01643">
    <property type="entry name" value="YD_repeat_2x"/>
    <property type="match status" value="2"/>
</dbReference>
<evidence type="ECO:0000256" key="2">
    <source>
        <dbReference type="SAM" id="MobiDB-lite"/>
    </source>
</evidence>
<dbReference type="InterPro" id="IPR022385">
    <property type="entry name" value="Rhs_assc_core"/>
</dbReference>
<evidence type="ECO:0000259" key="3">
    <source>
        <dbReference type="Pfam" id="PF25023"/>
    </source>
</evidence>
<gene>
    <name evidence="4" type="ORF">J7E47_26105</name>
</gene>
<protein>
    <submittedName>
        <fullName evidence="4">RHS repeat-associated core domain-containing protein</fullName>
    </submittedName>
</protein>
<evidence type="ECO:0000256" key="1">
    <source>
        <dbReference type="ARBA" id="ARBA00022737"/>
    </source>
</evidence>
<feature type="domain" description="Teneurin-like YD-shell" evidence="3">
    <location>
        <begin position="1175"/>
        <end position="1327"/>
    </location>
</feature>
<comment type="caution">
    <text evidence="4">The sequence shown here is derived from an EMBL/GenBank/DDBJ whole genome shotgun (WGS) entry which is preliminary data.</text>
</comment>
<organism evidence="4 5">
    <name type="scientific">Pseudomonas fluorescens</name>
    <dbReference type="NCBI Taxonomy" id="294"/>
    <lineage>
        <taxon>Bacteria</taxon>
        <taxon>Pseudomonadati</taxon>
        <taxon>Pseudomonadota</taxon>
        <taxon>Gammaproteobacteria</taxon>
        <taxon>Pseudomonadales</taxon>
        <taxon>Pseudomonadaceae</taxon>
        <taxon>Pseudomonas</taxon>
    </lineage>
</organism>
<dbReference type="InterPro" id="IPR050708">
    <property type="entry name" value="T6SS_VgrG/RHS"/>
</dbReference>
<feature type="region of interest" description="Disordered" evidence="2">
    <location>
        <begin position="1548"/>
        <end position="1578"/>
    </location>
</feature>
<dbReference type="PANTHER" id="PTHR32305:SF15">
    <property type="entry name" value="PROTEIN RHSA-RELATED"/>
    <property type="match status" value="1"/>
</dbReference>
<dbReference type="RefSeq" id="WP_214912676.1">
    <property type="nucleotide sequence ID" value="NZ_JAGGNX010000013.1"/>
</dbReference>
<keyword evidence="1" id="KW-0677">Repeat</keyword>
<evidence type="ECO:0000313" key="4">
    <source>
        <dbReference type="EMBL" id="MBT2332196.1"/>
    </source>
</evidence>
<dbReference type="PANTHER" id="PTHR32305">
    <property type="match status" value="1"/>
</dbReference>
<evidence type="ECO:0000313" key="5">
    <source>
        <dbReference type="Proteomes" id="UP000692896"/>
    </source>
</evidence>
<dbReference type="Pfam" id="PF25023">
    <property type="entry name" value="TEN_YD-shell"/>
    <property type="match status" value="1"/>
</dbReference>
<dbReference type="NCBIfam" id="TIGR03696">
    <property type="entry name" value="Rhs_assc_core"/>
    <property type="match status" value="1"/>
</dbReference>
<dbReference type="Pfam" id="PF05593">
    <property type="entry name" value="RHS_repeat"/>
    <property type="match status" value="1"/>
</dbReference>
<reference evidence="4" key="1">
    <citation type="submission" date="2021-03" db="EMBL/GenBank/DDBJ databases">
        <title>Genomic analysis provides insights into the functional capacity of soil bacteria communities inhabiting an altitudinal gradient in the Atacama Desert.</title>
        <authorList>
            <person name="Gonzalez M."/>
            <person name="Maldonado J."/>
            <person name="Maza F."/>
            <person name="Hodar C."/>
            <person name="Cortes M."/>
            <person name="Palma R."/>
            <person name="Andreani C."/>
            <person name="Gaete A."/>
            <person name="Vasquez-Dean J."/>
            <person name="Acuna V."/>
            <person name="Aguado M."/>
            <person name="Mandakovic D."/>
            <person name="Latorre M."/>
            <person name="Orellana A."/>
            <person name="Gutierrez R."/>
            <person name="Montecino M."/>
            <person name="Allende M."/>
            <person name="Maass A."/>
            <person name="Cambiazo V."/>
        </authorList>
    </citation>
    <scope>NUCLEOTIDE SEQUENCE</scope>
    <source>
        <strain evidence="4">ISL-25</strain>
    </source>
</reference>
<name>A0A944E4I2_PSEFL</name>
<feature type="compositionally biased region" description="Basic and acidic residues" evidence="2">
    <location>
        <begin position="1566"/>
        <end position="1578"/>
    </location>
</feature>
<dbReference type="EMBL" id="JAGGOB010000076">
    <property type="protein sequence ID" value="MBT2332196.1"/>
    <property type="molecule type" value="Genomic_DNA"/>
</dbReference>
<accession>A0A944E4I2</accession>
<dbReference type="Proteomes" id="UP000692896">
    <property type="component" value="Unassembled WGS sequence"/>
</dbReference>
<sequence>MNTSSPLQGQLTSAAFKFDSFVRSGVDPRTGSCSCSVALDAAPDDAAVGSKVSATLAYDCFNDQDLGFGAGWSLRTSSYDQRRRKLTLTNGETYQLFTDGNQTAFQDKKLDNLRVTVQGNELFIEYIDGRVDVLSRSGTTSHEWLLAREYSPEGKETAYEYRPVAGRLQLVAVYRQHRRILKVDYARARSTATTITVWPDVPSRKLQYLFVLRNGTLQHIRLITAEKLPLTWTFDYVRINGFLVMTELHQPSGARQTLRYKAEGHRLPAGAPVPYLPVVSQSIMSPGGDQPAMITLYEYSVRNFLGHDAGMRWSAERDVLYDVRGNYQYACTQIQMAPGKGGPRESSRVIRTYNRFHSMISQRTISGSKMQLREIEYYDVPNRAFRDQPPQFQMQRIVRDSFFDTRATRVKSRVETTHTSYDEHGNLLEKTSPGGVREVYEYFPAQGNADCPASPIGVPCFLKQKSIIASAEFATAPTTVVRYTYSELPSLLAGQRCVRLASETLCEEGVAEPRVTCRLKYVNNVKDAFHGRLQSKVETVGGVRREHRYAYRREQDNVRTDQTFRAEGLSHLRQEWHDVCGWLVKTGESGGNTVSMEYDSLGQLTRETVMPDTGRSASRQFTYQVSDASNDGLVSVTVKDARGALTVTRSDGLGRTVKVEKQDVDMPGAPLRVIYEARYDGLGRLQSDEQTDWFDGEPKTLETHYEYDEWGHQNRTTRRGHEVAHDEIDPVARTRTEWKEGGGKTRTFINALEKPSRVERVDRAGVVREVTLYEYDGLGRCIQQTAADGAVTCYTYDLAGRVLNTTLPDATLVEKQYAAQSQGDYPTQISVNGYVVGTRTYDGLMRITTNQAGGRTERMVYEGSSRNAAQKSTAAGKTLRFSLDPLLEDGVTSRSGSQASVAASHRFDPRTGLLQESANALVQRRMEYGPSGRLSRESWVTALDRFDSGQTYSLMGKPIGYTDVSGTVRTCVYDQTGRLTGITQGPAAIPAQERITATYSYDAQEQVKRITVSDPRSGLALVTDLDYDDFGREILRRSSQGNDVVEVAQSFGPGDRLSQRTLKSNGVLRDERFAYDLRGRLTRYACQGQQAPVDAQGKVILSQNFTYDGLDNIRQVVTQFAGGENTATYRYDLADKTQLSGVSHSHPDYAAAHSTFRYDDDGNLLNDAYGRQLIYDELGRLESVASADARSILARYRYDASDRLHAVERAGQKPCRRFYRAEQLCSEVTGEDSRSLLHEERQLLALSHGQETVLFRTDGCGNVLQALSGGDSPQHAYSPYGQRAAADGLGSLFGLGGEPQDPVTGCYLLGNGYRAYDPVLMRFHRPDSWSPFDGGGLNPYAYCLGDPINLSDPTGHISTWGWIKIGITAAFAIASVAFTLATLGASAPLVGISFSAATALTLEVVSGAASIASIVLEEAAPDAVATQVLSYASLALGAVSGGASLTGKLLGRGTSVALRNTVESLGDAVTLGRSNALRGTRIGGYAKAASPLVRGGGRRNLIAVQNDLRDVLTAKDVVSYAHYPIKGAIYTVDRDKYIEKAQAFLGLTGESPSNPQRGEAPEDIYGDIRERSSDIRFA</sequence>